<dbReference type="AlphaFoldDB" id="A0A5C3EHA8"/>
<organism evidence="1 2">
    <name type="scientific">Ustilago trichophora</name>
    <dbReference type="NCBI Taxonomy" id="86804"/>
    <lineage>
        <taxon>Eukaryota</taxon>
        <taxon>Fungi</taxon>
        <taxon>Dikarya</taxon>
        <taxon>Basidiomycota</taxon>
        <taxon>Ustilaginomycotina</taxon>
        <taxon>Ustilaginomycetes</taxon>
        <taxon>Ustilaginales</taxon>
        <taxon>Ustilaginaceae</taxon>
        <taxon>Ustilago</taxon>
    </lineage>
</organism>
<sequence>MANRDPSGQKKQCEDCAMFRAPFASCFGGSIPAMSEIRDQDTSYNAVNACVALESPSLDMGSVSGCAMRHPGVGIRLLIGLHMLWPVMSSLASVNDELTTLSSPHFCARTARDAIRTSMRPSRNSVQLCLILHNTPAVTAAESKHSPCEIASCPCDVLAVISAQFVLKPHTRWLALGSLEPDDGTRLSTVRPTSTPPDAVVPAMTVPFHQDKLGDTRSAFQG</sequence>
<dbReference type="Proteomes" id="UP000324022">
    <property type="component" value="Unassembled WGS sequence"/>
</dbReference>
<keyword evidence="2" id="KW-1185">Reference proteome</keyword>
<proteinExistence type="predicted"/>
<accession>A0A5C3EHA8</accession>
<reference evidence="1 2" key="1">
    <citation type="submission" date="2018-03" db="EMBL/GenBank/DDBJ databases">
        <authorList>
            <person name="Guldener U."/>
        </authorList>
    </citation>
    <scope>NUCLEOTIDE SEQUENCE [LARGE SCALE GENOMIC DNA]</scope>
    <source>
        <strain evidence="1 2">NBRC100155</strain>
    </source>
</reference>
<name>A0A5C3EHA8_9BASI</name>
<dbReference type="EMBL" id="OOIN01000028">
    <property type="protein sequence ID" value="SPO29445.1"/>
    <property type="molecule type" value="Genomic_DNA"/>
</dbReference>
<gene>
    <name evidence="1" type="ORF">UTRI_10212</name>
</gene>
<evidence type="ECO:0000313" key="2">
    <source>
        <dbReference type="Proteomes" id="UP000324022"/>
    </source>
</evidence>
<protein>
    <submittedName>
        <fullName evidence="1">Uncharacterized protein</fullName>
    </submittedName>
</protein>
<evidence type="ECO:0000313" key="1">
    <source>
        <dbReference type="EMBL" id="SPO29445.1"/>
    </source>
</evidence>